<dbReference type="AlphaFoldDB" id="A0AAV8R0U3"/>
<reference evidence="2 3" key="1">
    <citation type="submission" date="2022-12" db="EMBL/GenBank/DDBJ databases">
        <title>Chromosome-scale assembly of the Ensete ventricosum genome.</title>
        <authorList>
            <person name="Dussert Y."/>
            <person name="Stocks J."/>
            <person name="Wendawek A."/>
            <person name="Woldeyes F."/>
            <person name="Nichols R.A."/>
            <person name="Borrell J.S."/>
        </authorList>
    </citation>
    <scope>NUCLEOTIDE SEQUENCE [LARGE SCALE GENOMIC DNA]</scope>
    <source>
        <strain evidence="3">cv. Maze</strain>
        <tissue evidence="2">Seeds</tissue>
    </source>
</reference>
<evidence type="ECO:0000256" key="1">
    <source>
        <dbReference type="SAM" id="MobiDB-lite"/>
    </source>
</evidence>
<dbReference type="EMBL" id="JAQQAF010000005">
    <property type="protein sequence ID" value="KAJ8484902.1"/>
    <property type="molecule type" value="Genomic_DNA"/>
</dbReference>
<sequence>MVGTRIALPKPPSLSPFPTPARVRPCPKRRGRETSLPSHCGVSSTNDGSGGVFRSIGERRQQCLPSR</sequence>
<gene>
    <name evidence="2" type="ORF">OPV22_017387</name>
</gene>
<feature type="compositionally biased region" description="Polar residues" evidence="1">
    <location>
        <begin position="35"/>
        <end position="47"/>
    </location>
</feature>
<evidence type="ECO:0000313" key="3">
    <source>
        <dbReference type="Proteomes" id="UP001222027"/>
    </source>
</evidence>
<protein>
    <submittedName>
        <fullName evidence="2">Uncharacterized protein</fullName>
    </submittedName>
</protein>
<feature type="compositionally biased region" description="Pro residues" evidence="1">
    <location>
        <begin position="9"/>
        <end position="19"/>
    </location>
</feature>
<accession>A0AAV8R0U3</accession>
<name>A0AAV8R0U3_ENSVE</name>
<evidence type="ECO:0000313" key="2">
    <source>
        <dbReference type="EMBL" id="KAJ8484902.1"/>
    </source>
</evidence>
<dbReference type="Proteomes" id="UP001222027">
    <property type="component" value="Unassembled WGS sequence"/>
</dbReference>
<keyword evidence="3" id="KW-1185">Reference proteome</keyword>
<organism evidence="2 3">
    <name type="scientific">Ensete ventricosum</name>
    <name type="common">Abyssinian banana</name>
    <name type="synonym">Musa ensete</name>
    <dbReference type="NCBI Taxonomy" id="4639"/>
    <lineage>
        <taxon>Eukaryota</taxon>
        <taxon>Viridiplantae</taxon>
        <taxon>Streptophyta</taxon>
        <taxon>Embryophyta</taxon>
        <taxon>Tracheophyta</taxon>
        <taxon>Spermatophyta</taxon>
        <taxon>Magnoliopsida</taxon>
        <taxon>Liliopsida</taxon>
        <taxon>Zingiberales</taxon>
        <taxon>Musaceae</taxon>
        <taxon>Ensete</taxon>
    </lineage>
</organism>
<proteinExistence type="predicted"/>
<comment type="caution">
    <text evidence="2">The sequence shown here is derived from an EMBL/GenBank/DDBJ whole genome shotgun (WGS) entry which is preliminary data.</text>
</comment>
<feature type="region of interest" description="Disordered" evidence="1">
    <location>
        <begin position="1"/>
        <end position="67"/>
    </location>
</feature>